<proteinExistence type="inferred from homology"/>
<evidence type="ECO:0000313" key="6">
    <source>
        <dbReference type="EMBL" id="PCH13687.1"/>
    </source>
</evidence>
<dbReference type="EMBL" id="NSGR01000004">
    <property type="protein sequence ID" value="PCH13687.1"/>
    <property type="molecule type" value="Genomic_DNA"/>
</dbReference>
<evidence type="ECO:0000256" key="3">
    <source>
        <dbReference type="ARBA" id="ARBA00022643"/>
    </source>
</evidence>
<dbReference type="Gene3D" id="2.30.110.10">
    <property type="entry name" value="Electron Transport, Fmn-binding Protein, Chain A"/>
    <property type="match status" value="1"/>
</dbReference>
<comment type="cofactor">
    <cofactor evidence="1">
        <name>FMN</name>
        <dbReference type="ChEBI" id="CHEBI:58210"/>
    </cofactor>
</comment>
<reference evidence="6 7" key="1">
    <citation type="submission" date="2016-06" db="EMBL/GenBank/DDBJ databases">
        <authorList>
            <person name="Haines A.N."/>
            <person name="Council K.R."/>
        </authorList>
    </citation>
    <scope>NUCLEOTIDE SEQUENCE [LARGE SCALE GENOMIC DNA]</scope>
    <source>
        <strain evidence="6 7">SP158-29</strain>
    </source>
</reference>
<dbReference type="PANTHER" id="PTHR33798:SF5">
    <property type="entry name" value="FLAVIN REDUCTASE LIKE DOMAIN-CONTAINING PROTEIN"/>
    <property type="match status" value="1"/>
</dbReference>
<dbReference type="GO" id="GO:0010181">
    <property type="term" value="F:FMN binding"/>
    <property type="evidence" value="ECO:0007669"/>
    <property type="project" value="InterPro"/>
</dbReference>
<organism evidence="6 7">
    <name type="scientific">Streptococcus parauberis</name>
    <dbReference type="NCBI Taxonomy" id="1348"/>
    <lineage>
        <taxon>Bacteria</taxon>
        <taxon>Bacillati</taxon>
        <taxon>Bacillota</taxon>
        <taxon>Bacilli</taxon>
        <taxon>Lactobacillales</taxon>
        <taxon>Streptococcaceae</taxon>
        <taxon>Streptococcus</taxon>
    </lineage>
</organism>
<evidence type="ECO:0000259" key="5">
    <source>
        <dbReference type="SMART" id="SM00903"/>
    </source>
</evidence>
<sequence length="202" mass="22148">MISIEASQLSAKDQYKILIGSVIPRPIAFLSTLSAEGIVNLAPFSFYNIVSYDPAILSVSIQRKNGQPKDTTINILERGEAVIHSVTSHNLEAVNQAAKELAHNESELNLTGMTMIDSSTIRTPGVKESAIRFETKLYQHVPIKGADEQIVADLLLLSVQAYHLEDALYQKTHVLADQLDPISRLAGNDYAKLGQTLTIPRP</sequence>
<evidence type="ECO:0000256" key="2">
    <source>
        <dbReference type="ARBA" id="ARBA00022630"/>
    </source>
</evidence>
<evidence type="ECO:0000256" key="1">
    <source>
        <dbReference type="ARBA" id="ARBA00001917"/>
    </source>
</evidence>
<evidence type="ECO:0000256" key="4">
    <source>
        <dbReference type="ARBA" id="ARBA00038054"/>
    </source>
</evidence>
<name>A0A854WFV8_9STRE</name>
<gene>
    <name evidence="6" type="ORF">A9Y57_00321</name>
</gene>
<dbReference type="RefSeq" id="WP_096633304.1">
    <property type="nucleotide sequence ID" value="NZ_NSGR01000004.1"/>
</dbReference>
<feature type="domain" description="Flavin reductase like" evidence="5">
    <location>
        <begin position="20"/>
        <end position="174"/>
    </location>
</feature>
<dbReference type="Proteomes" id="UP000217465">
    <property type="component" value="Unassembled WGS sequence"/>
</dbReference>
<protein>
    <submittedName>
        <fullName evidence="6">Flavin reductase like domain protein</fullName>
    </submittedName>
</protein>
<dbReference type="InterPro" id="IPR002563">
    <property type="entry name" value="Flavin_Rdtase-like_dom"/>
</dbReference>
<evidence type="ECO:0000313" key="7">
    <source>
        <dbReference type="Proteomes" id="UP000217465"/>
    </source>
</evidence>
<dbReference type="InterPro" id="IPR012349">
    <property type="entry name" value="Split_barrel_FMN-bd"/>
</dbReference>
<dbReference type="SMART" id="SM00903">
    <property type="entry name" value="Flavin_Reduct"/>
    <property type="match status" value="1"/>
</dbReference>
<keyword evidence="3" id="KW-0288">FMN</keyword>
<dbReference type="GO" id="GO:0016646">
    <property type="term" value="F:oxidoreductase activity, acting on the CH-NH group of donors, NAD or NADP as acceptor"/>
    <property type="evidence" value="ECO:0007669"/>
    <property type="project" value="UniProtKB-ARBA"/>
</dbReference>
<accession>A0A854WFV8</accession>
<dbReference type="Pfam" id="PF01613">
    <property type="entry name" value="Flavin_Reduct"/>
    <property type="match status" value="1"/>
</dbReference>
<dbReference type="PANTHER" id="PTHR33798">
    <property type="entry name" value="FLAVOPROTEIN OXYGENASE"/>
    <property type="match status" value="1"/>
</dbReference>
<comment type="similarity">
    <text evidence="4">Belongs to the flavoredoxin family.</text>
</comment>
<comment type="caution">
    <text evidence="6">The sequence shown here is derived from an EMBL/GenBank/DDBJ whole genome shotgun (WGS) entry which is preliminary data.</text>
</comment>
<dbReference type="AlphaFoldDB" id="A0A854WFV8"/>
<keyword evidence="2" id="KW-0285">Flavoprotein</keyword>
<dbReference type="SUPFAM" id="SSF50475">
    <property type="entry name" value="FMN-binding split barrel"/>
    <property type="match status" value="1"/>
</dbReference>